<evidence type="ECO:0000313" key="2">
    <source>
        <dbReference type="Proteomes" id="UP000789759"/>
    </source>
</evidence>
<accession>A0A9N9G2S6</accession>
<comment type="caution">
    <text evidence="1">The sequence shown here is derived from an EMBL/GenBank/DDBJ whole genome shotgun (WGS) entry which is preliminary data.</text>
</comment>
<proteinExistence type="predicted"/>
<sequence length="115" mass="13062">MSTFVVPQIRSDVPRSYSYPTTTTKRRRKDTFVERLLKDPMLQTMADIGKQEGTISPLPAPQRARTINTSQARDIESVGASFIDDIHDGAWYHLREHILFSSCPNIGSKYSYGKI</sequence>
<name>A0A9N9G2S6_9GLOM</name>
<dbReference type="Proteomes" id="UP000789759">
    <property type="component" value="Unassembled WGS sequence"/>
</dbReference>
<protein>
    <submittedName>
        <fullName evidence="1">4117_t:CDS:1</fullName>
    </submittedName>
</protein>
<keyword evidence="2" id="KW-1185">Reference proteome</keyword>
<gene>
    <name evidence="1" type="ORF">CPELLU_LOCUS6074</name>
</gene>
<dbReference type="EMBL" id="CAJVQA010003678">
    <property type="protein sequence ID" value="CAG8580685.1"/>
    <property type="molecule type" value="Genomic_DNA"/>
</dbReference>
<dbReference type="OrthoDB" id="2327512at2759"/>
<dbReference type="AlphaFoldDB" id="A0A9N9G2S6"/>
<reference evidence="1" key="1">
    <citation type="submission" date="2021-06" db="EMBL/GenBank/DDBJ databases">
        <authorList>
            <person name="Kallberg Y."/>
            <person name="Tangrot J."/>
            <person name="Rosling A."/>
        </authorList>
    </citation>
    <scope>NUCLEOTIDE SEQUENCE</scope>
    <source>
        <strain evidence="1">FL966</strain>
    </source>
</reference>
<evidence type="ECO:0000313" key="1">
    <source>
        <dbReference type="EMBL" id="CAG8580685.1"/>
    </source>
</evidence>
<organism evidence="1 2">
    <name type="scientific">Cetraspora pellucida</name>
    <dbReference type="NCBI Taxonomy" id="1433469"/>
    <lineage>
        <taxon>Eukaryota</taxon>
        <taxon>Fungi</taxon>
        <taxon>Fungi incertae sedis</taxon>
        <taxon>Mucoromycota</taxon>
        <taxon>Glomeromycotina</taxon>
        <taxon>Glomeromycetes</taxon>
        <taxon>Diversisporales</taxon>
        <taxon>Gigasporaceae</taxon>
        <taxon>Cetraspora</taxon>
    </lineage>
</organism>